<accession>A0A162NMS3</accession>
<sequence>MEAKPCEQRGELENSSLLPLIYTDNPKNFGLVLFGLPEYNETEALNENLCPNIQRWDARFIQDKCM</sequence>
<proteinExistence type="predicted"/>
<reference evidence="1 2" key="1">
    <citation type="submission" date="2016-03" db="EMBL/GenBank/DDBJ databases">
        <title>EvidentialGene: Evidence-directed Construction of Genes on Genomes.</title>
        <authorList>
            <person name="Gilbert D.G."/>
            <person name="Choi J.-H."/>
            <person name="Mockaitis K."/>
            <person name="Colbourne J."/>
            <person name="Pfrender M."/>
        </authorList>
    </citation>
    <scope>NUCLEOTIDE SEQUENCE [LARGE SCALE GENOMIC DNA]</scope>
    <source>
        <strain evidence="1 2">Xinb3</strain>
        <tissue evidence="1">Complete organism</tissue>
    </source>
</reference>
<protein>
    <submittedName>
        <fullName evidence="1">Uncharacterized protein</fullName>
    </submittedName>
</protein>
<evidence type="ECO:0000313" key="2">
    <source>
        <dbReference type="Proteomes" id="UP000076858"/>
    </source>
</evidence>
<gene>
    <name evidence="1" type="ORF">APZ42_016124</name>
</gene>
<keyword evidence="2" id="KW-1185">Reference proteome</keyword>
<evidence type="ECO:0000313" key="1">
    <source>
        <dbReference type="EMBL" id="KZS18125.1"/>
    </source>
</evidence>
<organism evidence="1 2">
    <name type="scientific">Daphnia magna</name>
    <dbReference type="NCBI Taxonomy" id="35525"/>
    <lineage>
        <taxon>Eukaryota</taxon>
        <taxon>Metazoa</taxon>
        <taxon>Ecdysozoa</taxon>
        <taxon>Arthropoda</taxon>
        <taxon>Crustacea</taxon>
        <taxon>Branchiopoda</taxon>
        <taxon>Diplostraca</taxon>
        <taxon>Cladocera</taxon>
        <taxon>Anomopoda</taxon>
        <taxon>Daphniidae</taxon>
        <taxon>Daphnia</taxon>
    </lineage>
</organism>
<dbReference type="AlphaFoldDB" id="A0A162NMS3"/>
<dbReference type="EMBL" id="LRGB01000568">
    <property type="protein sequence ID" value="KZS18125.1"/>
    <property type="molecule type" value="Genomic_DNA"/>
</dbReference>
<name>A0A162NMS3_9CRUS</name>
<comment type="caution">
    <text evidence="1">The sequence shown here is derived from an EMBL/GenBank/DDBJ whole genome shotgun (WGS) entry which is preliminary data.</text>
</comment>
<dbReference type="Proteomes" id="UP000076858">
    <property type="component" value="Unassembled WGS sequence"/>
</dbReference>